<accession>A0ABS4H1K8</accession>
<organism evidence="3 4">
    <name type="scientific">Paenibacillus sediminis</name>
    <dbReference type="NCBI Taxonomy" id="664909"/>
    <lineage>
        <taxon>Bacteria</taxon>
        <taxon>Bacillati</taxon>
        <taxon>Bacillota</taxon>
        <taxon>Bacilli</taxon>
        <taxon>Bacillales</taxon>
        <taxon>Paenibacillaceae</taxon>
        <taxon>Paenibacillus</taxon>
    </lineage>
</organism>
<feature type="compositionally biased region" description="Polar residues" evidence="1">
    <location>
        <begin position="71"/>
        <end position="82"/>
    </location>
</feature>
<proteinExistence type="predicted"/>
<dbReference type="RefSeq" id="WP_209846619.1">
    <property type="nucleotide sequence ID" value="NZ_CBCRVE010000002.1"/>
</dbReference>
<keyword evidence="2" id="KW-1133">Transmembrane helix</keyword>
<sequence length="201" mass="21447">MIKNRSFVVGLGSGLIIGAVLLQLMLIGQGQVRVDTNQGEELMTKEQLEEQAAKLNLKVVSPDDEGRANAKDTQTAKGNEQTKQVEEPNKPASPDSPKSSQPVNNSAEQQSPKSPEAATKPVAPAPPKKENNVSYTIKSGSTLQDLASGLATAGVIKDKEAFLKQATSRKINSKIRAGSYSFVAGEKYSSIIQKVTTKPSR</sequence>
<feature type="compositionally biased region" description="Polar residues" evidence="1">
    <location>
        <begin position="96"/>
        <end position="113"/>
    </location>
</feature>
<keyword evidence="2" id="KW-0472">Membrane</keyword>
<evidence type="ECO:0000313" key="4">
    <source>
        <dbReference type="Proteomes" id="UP001519273"/>
    </source>
</evidence>
<feature type="transmembrane region" description="Helical" evidence="2">
    <location>
        <begin position="7"/>
        <end position="28"/>
    </location>
</feature>
<comment type="caution">
    <text evidence="3">The sequence shown here is derived from an EMBL/GenBank/DDBJ whole genome shotgun (WGS) entry which is preliminary data.</text>
</comment>
<gene>
    <name evidence="3" type="ORF">J2Z20_001256</name>
</gene>
<reference evidence="3 4" key="1">
    <citation type="submission" date="2021-03" db="EMBL/GenBank/DDBJ databases">
        <title>Genomic Encyclopedia of Type Strains, Phase IV (KMG-IV): sequencing the most valuable type-strain genomes for metagenomic binning, comparative biology and taxonomic classification.</title>
        <authorList>
            <person name="Goeker M."/>
        </authorList>
    </citation>
    <scope>NUCLEOTIDE SEQUENCE [LARGE SCALE GENOMIC DNA]</scope>
    <source>
        <strain evidence="3 4">DSM 23491</strain>
    </source>
</reference>
<dbReference type="EMBL" id="JAGGKP010000001">
    <property type="protein sequence ID" value="MBP1936395.1"/>
    <property type="molecule type" value="Genomic_DNA"/>
</dbReference>
<keyword evidence="2" id="KW-0812">Transmembrane</keyword>
<dbReference type="Gene3D" id="3.30.1490.480">
    <property type="entry name" value="Endolytic murein transglycosylase"/>
    <property type="match status" value="1"/>
</dbReference>
<evidence type="ECO:0000256" key="1">
    <source>
        <dbReference type="SAM" id="MobiDB-lite"/>
    </source>
</evidence>
<feature type="region of interest" description="Disordered" evidence="1">
    <location>
        <begin position="57"/>
        <end position="134"/>
    </location>
</feature>
<dbReference type="Proteomes" id="UP001519273">
    <property type="component" value="Unassembled WGS sequence"/>
</dbReference>
<evidence type="ECO:0000256" key="2">
    <source>
        <dbReference type="SAM" id="Phobius"/>
    </source>
</evidence>
<keyword evidence="4" id="KW-1185">Reference proteome</keyword>
<protein>
    <submittedName>
        <fullName evidence="3">Outer membrane biosynthesis protein TonB</fullName>
    </submittedName>
</protein>
<name>A0ABS4H1K8_9BACL</name>
<evidence type="ECO:0000313" key="3">
    <source>
        <dbReference type="EMBL" id="MBP1936395.1"/>
    </source>
</evidence>